<feature type="region of interest" description="Disordered" evidence="1">
    <location>
        <begin position="577"/>
        <end position="612"/>
    </location>
</feature>
<dbReference type="Proteomes" id="UP001164746">
    <property type="component" value="Chromosome 3"/>
</dbReference>
<dbReference type="PANTHER" id="PTHR12461">
    <property type="entry name" value="HYPOXIA-INDUCIBLE FACTOR 1 ALPHA INHIBITOR-RELATED"/>
    <property type="match status" value="1"/>
</dbReference>
<evidence type="ECO:0000313" key="4">
    <source>
        <dbReference type="Proteomes" id="UP001164746"/>
    </source>
</evidence>
<dbReference type="SUPFAM" id="SSF51197">
    <property type="entry name" value="Clavaminate synthase-like"/>
    <property type="match status" value="1"/>
</dbReference>
<dbReference type="Pfam" id="PF13621">
    <property type="entry name" value="Cupin_8"/>
    <property type="match status" value="1"/>
</dbReference>
<feature type="compositionally biased region" description="Basic and acidic residues" evidence="1">
    <location>
        <begin position="548"/>
        <end position="558"/>
    </location>
</feature>
<feature type="region of interest" description="Disordered" evidence="1">
    <location>
        <begin position="35"/>
        <end position="70"/>
    </location>
</feature>
<feature type="region of interest" description="Disordered" evidence="1">
    <location>
        <begin position="535"/>
        <end position="560"/>
    </location>
</feature>
<dbReference type="Gene3D" id="2.60.120.650">
    <property type="entry name" value="Cupin"/>
    <property type="match status" value="2"/>
</dbReference>
<accession>A0ABY7DVE0</accession>
<protein>
    <submittedName>
        <fullName evidence="3">PEG3-like protein</fullName>
    </submittedName>
</protein>
<keyword evidence="4" id="KW-1185">Reference proteome</keyword>
<dbReference type="InterPro" id="IPR041667">
    <property type="entry name" value="Cupin_8"/>
</dbReference>
<evidence type="ECO:0000313" key="3">
    <source>
        <dbReference type="EMBL" id="WAR00869.1"/>
    </source>
</evidence>
<feature type="domain" description="Cupin-like" evidence="2">
    <location>
        <begin position="339"/>
        <end position="399"/>
    </location>
</feature>
<organism evidence="3 4">
    <name type="scientific">Mya arenaria</name>
    <name type="common">Soft-shell clam</name>
    <dbReference type="NCBI Taxonomy" id="6604"/>
    <lineage>
        <taxon>Eukaryota</taxon>
        <taxon>Metazoa</taxon>
        <taxon>Spiralia</taxon>
        <taxon>Lophotrochozoa</taxon>
        <taxon>Mollusca</taxon>
        <taxon>Bivalvia</taxon>
        <taxon>Autobranchia</taxon>
        <taxon>Heteroconchia</taxon>
        <taxon>Euheterodonta</taxon>
        <taxon>Imparidentia</taxon>
        <taxon>Neoheterodontei</taxon>
        <taxon>Myida</taxon>
        <taxon>Myoidea</taxon>
        <taxon>Myidae</taxon>
        <taxon>Mya</taxon>
    </lineage>
</organism>
<reference evidence="3" key="1">
    <citation type="submission" date="2022-11" db="EMBL/GenBank/DDBJ databases">
        <title>Centuries of genome instability and evolution in soft-shell clam transmissible cancer (bioRxiv).</title>
        <authorList>
            <person name="Hart S.F.M."/>
            <person name="Yonemitsu M.A."/>
            <person name="Giersch R.M."/>
            <person name="Beal B.F."/>
            <person name="Arriagada G."/>
            <person name="Davis B.W."/>
            <person name="Ostrander E.A."/>
            <person name="Goff S.P."/>
            <person name="Metzger M.J."/>
        </authorList>
    </citation>
    <scope>NUCLEOTIDE SEQUENCE</scope>
    <source>
        <strain evidence="3">MELC-2E11</strain>
        <tissue evidence="3">Siphon/mantle</tissue>
    </source>
</reference>
<feature type="compositionally biased region" description="Basic and acidic residues" evidence="1">
    <location>
        <begin position="36"/>
        <end position="70"/>
    </location>
</feature>
<name>A0ABY7DVE0_MYAAR</name>
<feature type="compositionally biased region" description="Polar residues" evidence="1">
    <location>
        <begin position="536"/>
        <end position="547"/>
    </location>
</feature>
<evidence type="ECO:0000259" key="2">
    <source>
        <dbReference type="Pfam" id="PF13621"/>
    </source>
</evidence>
<sequence>QWLPPLQKAWDHSPLQKVCAHSPLQKAWEHSPVQKAWEHSPLQKDREHSPLQKDGDHSPLQKDGEHSSLQKAWEHSPLQKAWDYCPVQKAWDYPPLQKAWEHSPLQNAWDYSPVQKVWDYSPVQNAWDYSPVLKVWDYSPVQKAWGHSLKMQDCKLIFLRLIWHKTITIKSETVNDEKEKKIFYPSRSGASATLLFSKLVKMSWTFMLLVVLYALGPSVIGGLKRLGTHSNPAKGVTVLGGKFPPPAVFYNHFMRGSEPLLMKNVLNETDFPAFNKWTDTYLRDFYGDELVRVEMQKKEQRGEERLPIRLRRFLDIYETRDMYLAYKSMVEAVGWVDEGAYSELDPTAADPAQYSALYRAPWYQLNMRKGDCAFIPKRWYHYIHSPKGRNLAVNLWFSHLWYFNQTGCEDLKRENEPLNNFHLASPNQQLRSEFFSPFGTRQEVIKRKFIADCWCTDKQDAERMFDLLNKNGDIKLTWEEMYADNFDKLVKKFPQCFVRPSMKTERKNHMEMTETPHETDATVVTEIAPAVEHTKSTTVAETDSNDNINKDKDTEKPVGKSVVDNLDSVNIDNKDVFIEKGPETDKETVDVDENRSETVKDSVRQHVDHDEF</sequence>
<proteinExistence type="predicted"/>
<dbReference type="EMBL" id="CP111014">
    <property type="protein sequence ID" value="WAR00869.1"/>
    <property type="molecule type" value="Genomic_DNA"/>
</dbReference>
<dbReference type="PANTHER" id="PTHR12461:SF42">
    <property type="entry name" value="JMJC DOMAIN-CONTAINING PROTEIN"/>
    <property type="match status" value="1"/>
</dbReference>
<evidence type="ECO:0000256" key="1">
    <source>
        <dbReference type="SAM" id="MobiDB-lite"/>
    </source>
</evidence>
<feature type="non-terminal residue" evidence="3">
    <location>
        <position position="1"/>
    </location>
</feature>
<gene>
    <name evidence="3" type="ORF">MAR_025241</name>
</gene>